<organism evidence="2">
    <name type="scientific">Megaviridae environmental sample</name>
    <dbReference type="NCBI Taxonomy" id="1737588"/>
    <lineage>
        <taxon>Viruses</taxon>
        <taxon>Varidnaviria</taxon>
        <taxon>Bamfordvirae</taxon>
        <taxon>Nucleocytoviricota</taxon>
        <taxon>Megaviricetes</taxon>
        <taxon>Imitervirales</taxon>
        <taxon>Mimiviridae</taxon>
        <taxon>environmental samples</taxon>
    </lineage>
</organism>
<proteinExistence type="predicted"/>
<dbReference type="PANTHER" id="PTHR33802:SF1">
    <property type="entry name" value="XK-RELATED PROTEIN"/>
    <property type="match status" value="1"/>
</dbReference>
<dbReference type="EMBL" id="MN448274">
    <property type="protein sequence ID" value="QFG73998.1"/>
    <property type="molecule type" value="Genomic_DNA"/>
</dbReference>
<keyword evidence="1" id="KW-0812">Transmembrane</keyword>
<evidence type="ECO:0008006" key="3">
    <source>
        <dbReference type="Google" id="ProtNLM"/>
    </source>
</evidence>
<feature type="transmembrane region" description="Helical" evidence="1">
    <location>
        <begin position="90"/>
        <end position="108"/>
    </location>
</feature>
<feature type="transmembrane region" description="Helical" evidence="1">
    <location>
        <begin position="62"/>
        <end position="84"/>
    </location>
</feature>
<sequence>MWEKIAFILMIIANYSIGGRVGAKSDQNKTLITPDGITFSIWGIIYVIVGTYVFTNTKTSTLGFYSKIFILSCILNIMWLLTWINGHVKVSSFVLFLLCGCVGILANNNEYKRYFGAYFGWTMLAATLNMLIAVGGSPVKYLWMLLVFVIGLSCIQPQHFSFYLALIWGLAGIARRYLNEKEN</sequence>
<dbReference type="PANTHER" id="PTHR33802">
    <property type="entry name" value="SI:CH211-161H7.5-RELATED"/>
    <property type="match status" value="1"/>
</dbReference>
<protein>
    <recommendedName>
        <fullName evidence="3">TspO/MBR family protein</fullName>
    </recommendedName>
</protein>
<feature type="transmembrane region" description="Helical" evidence="1">
    <location>
        <begin position="115"/>
        <end position="135"/>
    </location>
</feature>
<reference evidence="2" key="1">
    <citation type="journal article" date="2019" name="Philos. Trans. R. Soc. Lond., B, Biol. Sci.">
        <title>Targeted metagenomic recovery of four divergent viruses reveals shared and distinctive characteristics of giant viruses of marine eukaryotes.</title>
        <authorList>
            <person name="Needham D.M."/>
            <person name="Poirier C."/>
            <person name="Hehenberger E."/>
            <person name="Jimenez V."/>
            <person name="Swalwell J.E."/>
            <person name="Santoro A.E."/>
            <person name="Worden A.Z."/>
        </authorList>
    </citation>
    <scope>NUCLEOTIDE SEQUENCE</scope>
    <source>
        <strain evidence="2">OPacV-662</strain>
    </source>
</reference>
<evidence type="ECO:0000313" key="2">
    <source>
        <dbReference type="EMBL" id="QFG73998.1"/>
    </source>
</evidence>
<feature type="transmembrane region" description="Helical" evidence="1">
    <location>
        <begin position="141"/>
        <end position="171"/>
    </location>
</feature>
<name>A0A5J6VJP2_9VIRU</name>
<keyword evidence="1" id="KW-0472">Membrane</keyword>
<feature type="transmembrane region" description="Helical" evidence="1">
    <location>
        <begin position="37"/>
        <end position="55"/>
    </location>
</feature>
<keyword evidence="1" id="KW-1133">Transmembrane helix</keyword>
<accession>A0A5J6VJP2</accession>
<evidence type="ECO:0000256" key="1">
    <source>
        <dbReference type="SAM" id="Phobius"/>
    </source>
</evidence>